<keyword evidence="4" id="KW-0378">Hydrolase</keyword>
<reference evidence="4" key="1">
    <citation type="submission" date="2020-09" db="EMBL/GenBank/DDBJ databases">
        <title>A novel bacterium of genus Paenibacillus, isolated from South China Sea.</title>
        <authorList>
            <person name="Huang H."/>
            <person name="Mo K."/>
            <person name="Hu Y."/>
        </authorList>
    </citation>
    <scope>NUCLEOTIDE SEQUENCE</scope>
    <source>
        <strain evidence="4">IB182496</strain>
    </source>
</reference>
<dbReference type="Pfam" id="PF00704">
    <property type="entry name" value="Glyco_hydro_18"/>
    <property type="match status" value="1"/>
</dbReference>
<feature type="domain" description="SH3b" evidence="2">
    <location>
        <begin position="172"/>
        <end position="235"/>
    </location>
</feature>
<evidence type="ECO:0000256" key="1">
    <source>
        <dbReference type="SAM" id="Phobius"/>
    </source>
</evidence>
<comment type="caution">
    <text evidence="4">The sequence shown here is derived from an EMBL/GenBank/DDBJ whole genome shotgun (WGS) entry which is preliminary data.</text>
</comment>
<dbReference type="InterPro" id="IPR011583">
    <property type="entry name" value="Chitinase_II/V-like_cat"/>
</dbReference>
<proteinExistence type="predicted"/>
<dbReference type="SUPFAM" id="SSF55383">
    <property type="entry name" value="Copper amine oxidase, domain N"/>
    <property type="match status" value="1"/>
</dbReference>
<dbReference type="Pfam" id="PF08239">
    <property type="entry name" value="SH3_3"/>
    <property type="match status" value="1"/>
</dbReference>
<dbReference type="Gene3D" id="3.30.457.10">
    <property type="entry name" value="Copper amine oxidase-like, N-terminal domain"/>
    <property type="match status" value="1"/>
</dbReference>
<dbReference type="InterPro" id="IPR036582">
    <property type="entry name" value="Mao_N_sf"/>
</dbReference>
<keyword evidence="1" id="KW-0472">Membrane</keyword>
<dbReference type="RefSeq" id="WP_190920874.1">
    <property type="nucleotide sequence ID" value="NZ_JACXIZ010000045.1"/>
</dbReference>
<keyword evidence="1" id="KW-0812">Transmembrane</keyword>
<dbReference type="Pfam" id="PF07833">
    <property type="entry name" value="Cu_amine_oxidN1"/>
    <property type="match status" value="1"/>
</dbReference>
<dbReference type="GO" id="GO:0008061">
    <property type="term" value="F:chitin binding"/>
    <property type="evidence" value="ECO:0007669"/>
    <property type="project" value="InterPro"/>
</dbReference>
<dbReference type="GO" id="GO:0005975">
    <property type="term" value="P:carbohydrate metabolic process"/>
    <property type="evidence" value="ECO:0007669"/>
    <property type="project" value="InterPro"/>
</dbReference>
<dbReference type="InterPro" id="IPR012854">
    <property type="entry name" value="Cu_amine_oxidase-like_N"/>
</dbReference>
<dbReference type="Gene3D" id="3.20.20.80">
    <property type="entry name" value="Glycosidases"/>
    <property type="match status" value="1"/>
</dbReference>
<keyword evidence="1" id="KW-1133">Transmembrane helix</keyword>
<dbReference type="AlphaFoldDB" id="A0A927BVT6"/>
<dbReference type="PROSITE" id="PS51781">
    <property type="entry name" value="SH3B"/>
    <property type="match status" value="1"/>
</dbReference>
<name>A0A927BVT6_9BACL</name>
<dbReference type="SMART" id="SM00636">
    <property type="entry name" value="Glyco_18"/>
    <property type="match status" value="1"/>
</dbReference>
<dbReference type="SUPFAM" id="SSF51445">
    <property type="entry name" value="(Trans)glycosidases"/>
    <property type="match status" value="1"/>
</dbReference>
<dbReference type="InterPro" id="IPR003646">
    <property type="entry name" value="SH3-like_bac-type"/>
</dbReference>
<dbReference type="Proteomes" id="UP000621560">
    <property type="component" value="Unassembled WGS sequence"/>
</dbReference>
<feature type="transmembrane region" description="Helical" evidence="1">
    <location>
        <begin position="17"/>
        <end position="37"/>
    </location>
</feature>
<dbReference type="InterPro" id="IPR017853">
    <property type="entry name" value="GH"/>
</dbReference>
<dbReference type="PANTHER" id="PTHR46066">
    <property type="entry name" value="CHITINASE DOMAIN-CONTAINING PROTEIN 1 FAMILY MEMBER"/>
    <property type="match status" value="1"/>
</dbReference>
<dbReference type="Gene3D" id="2.30.30.40">
    <property type="entry name" value="SH3 Domains"/>
    <property type="match status" value="1"/>
</dbReference>
<evidence type="ECO:0000259" key="3">
    <source>
        <dbReference type="PROSITE" id="PS51910"/>
    </source>
</evidence>
<dbReference type="GO" id="GO:0016787">
    <property type="term" value="F:hydrolase activity"/>
    <property type="evidence" value="ECO:0007669"/>
    <property type="project" value="UniProtKB-KW"/>
</dbReference>
<dbReference type="InterPro" id="IPR029070">
    <property type="entry name" value="Chitinase_insertion_sf"/>
</dbReference>
<dbReference type="InterPro" id="IPR001223">
    <property type="entry name" value="Glyco_hydro18_cat"/>
</dbReference>
<protein>
    <submittedName>
        <fullName evidence="4">Glycosyl hydrolase</fullName>
    </submittedName>
</protein>
<gene>
    <name evidence="4" type="ORF">IDH44_21445</name>
</gene>
<dbReference type="EMBL" id="JACXIZ010000045">
    <property type="protein sequence ID" value="MBD2847766.1"/>
    <property type="molecule type" value="Genomic_DNA"/>
</dbReference>
<sequence length="575" mass="64330">METISIQRPRKKRGGGLRWLVLIFGLAGMAVGAYWGWERFVPNNERVVPDYAFEHPIMHLGQPMEYGGAVEGEAVKLPVAAVQALLGSEAPVRYETESKAVILTTTDKVLHFKTEALTATMNQEPFELSIAAEEQDGTVYIPMPPLTELFGLQAELHTDTGMITVSMPGDAVQRAAVTEEAAQLRSGPSIKSPIYETIASGGTVRLWDEQDGWYYAQSASGRTGYMRVDDVGFADIETTAQAIAEEPFIPWKVYGQRINMTWEGVYSRNPDPQQIGELPGVNVVSPTWFELTDAAGTIQSKADERYVAWAHGQDMQVWALFSNGFEPDRTTAALASYETRLTMIKQLLAFAEVYRLQGINIDFENVYTADKANLIQFVREMTPLLHEQGLVVSIDVTPKSNSEMWSAFIDRRELGQVVDYMMVMTYDEHWAASPVAGSVASLPWVEQSVRRILEEDEVPPAKLVLGVPLYTRIWTETTNEAGETEVSSGAYGMETIAALIEEKELEPVFDEQAGQNYVEYEEDGARKRIWLEDETSLRARVQLVKQYDLAGLATWQRAFEKPGVWEVLDEVQSRP</sequence>
<dbReference type="Gene3D" id="3.10.50.10">
    <property type="match status" value="1"/>
</dbReference>
<keyword evidence="5" id="KW-1185">Reference proteome</keyword>
<accession>A0A927BVT6</accession>
<evidence type="ECO:0000313" key="5">
    <source>
        <dbReference type="Proteomes" id="UP000621560"/>
    </source>
</evidence>
<dbReference type="PROSITE" id="PS51910">
    <property type="entry name" value="GH18_2"/>
    <property type="match status" value="1"/>
</dbReference>
<evidence type="ECO:0000313" key="4">
    <source>
        <dbReference type="EMBL" id="MBD2847766.1"/>
    </source>
</evidence>
<organism evidence="4 5">
    <name type="scientific">Paenibacillus sabuli</name>
    <dbReference type="NCBI Taxonomy" id="2772509"/>
    <lineage>
        <taxon>Bacteria</taxon>
        <taxon>Bacillati</taxon>
        <taxon>Bacillota</taxon>
        <taxon>Bacilli</taxon>
        <taxon>Bacillales</taxon>
        <taxon>Paenibacillaceae</taxon>
        <taxon>Paenibacillus</taxon>
    </lineage>
</organism>
<evidence type="ECO:0000259" key="2">
    <source>
        <dbReference type="PROSITE" id="PS51781"/>
    </source>
</evidence>
<feature type="domain" description="GH18" evidence="3">
    <location>
        <begin position="256"/>
        <end position="575"/>
    </location>
</feature>
<dbReference type="PANTHER" id="PTHR46066:SF2">
    <property type="entry name" value="CHITINASE DOMAIN-CONTAINING PROTEIN 1"/>
    <property type="match status" value="1"/>
</dbReference>